<dbReference type="Proteomes" id="UP000008810">
    <property type="component" value="Chromosome 2"/>
</dbReference>
<feature type="non-terminal residue" evidence="1">
    <location>
        <position position="1"/>
    </location>
</feature>
<dbReference type="AlphaFoldDB" id="A0A2K2D868"/>
<evidence type="ECO:0000313" key="3">
    <source>
        <dbReference type="Proteomes" id="UP000008810"/>
    </source>
</evidence>
<evidence type="ECO:0008006" key="4">
    <source>
        <dbReference type="Google" id="ProtNLM"/>
    </source>
</evidence>
<protein>
    <recommendedName>
        <fullName evidence="4">Reverse transcriptase zinc-binding domain-containing protein</fullName>
    </recommendedName>
</protein>
<keyword evidence="3" id="KW-1185">Reference proteome</keyword>
<organism evidence="1">
    <name type="scientific">Brachypodium distachyon</name>
    <name type="common">Purple false brome</name>
    <name type="synonym">Trachynia distachya</name>
    <dbReference type="NCBI Taxonomy" id="15368"/>
    <lineage>
        <taxon>Eukaryota</taxon>
        <taxon>Viridiplantae</taxon>
        <taxon>Streptophyta</taxon>
        <taxon>Embryophyta</taxon>
        <taxon>Tracheophyta</taxon>
        <taxon>Spermatophyta</taxon>
        <taxon>Magnoliopsida</taxon>
        <taxon>Liliopsida</taxon>
        <taxon>Poales</taxon>
        <taxon>Poaceae</taxon>
        <taxon>BOP clade</taxon>
        <taxon>Pooideae</taxon>
        <taxon>Stipodae</taxon>
        <taxon>Brachypodieae</taxon>
        <taxon>Brachypodium</taxon>
    </lineage>
</organism>
<reference evidence="1 2" key="1">
    <citation type="journal article" date="2010" name="Nature">
        <title>Genome sequencing and analysis of the model grass Brachypodium distachyon.</title>
        <authorList>
            <consortium name="International Brachypodium Initiative"/>
        </authorList>
    </citation>
    <scope>NUCLEOTIDE SEQUENCE [LARGE SCALE GENOMIC DNA]</scope>
    <source>
        <strain evidence="1 2">Bd21</strain>
    </source>
</reference>
<dbReference type="EMBL" id="CM000881">
    <property type="protein sequence ID" value="PNT70481.1"/>
    <property type="molecule type" value="Genomic_DNA"/>
</dbReference>
<dbReference type="Gramene" id="PNT70481">
    <property type="protein sequence ID" value="PNT70481"/>
    <property type="gene ID" value="BRADI_2g12745v3"/>
</dbReference>
<name>A0A2K2D868_BRADI</name>
<reference evidence="1" key="2">
    <citation type="submission" date="2017-06" db="EMBL/GenBank/DDBJ databases">
        <title>WGS assembly of Brachypodium distachyon.</title>
        <authorList>
            <consortium name="The International Brachypodium Initiative"/>
            <person name="Lucas S."/>
            <person name="Harmon-Smith M."/>
            <person name="Lail K."/>
            <person name="Tice H."/>
            <person name="Grimwood J."/>
            <person name="Bruce D."/>
            <person name="Barry K."/>
            <person name="Shu S."/>
            <person name="Lindquist E."/>
            <person name="Wang M."/>
            <person name="Pitluck S."/>
            <person name="Vogel J.P."/>
            <person name="Garvin D.F."/>
            <person name="Mockler T.C."/>
            <person name="Schmutz J."/>
            <person name="Rokhsar D."/>
            <person name="Bevan M.W."/>
        </authorList>
    </citation>
    <scope>NUCLEOTIDE SEQUENCE</scope>
    <source>
        <strain evidence="1">Bd21</strain>
    </source>
</reference>
<gene>
    <name evidence="1" type="ORF">BRADI_2g12745v3</name>
</gene>
<accession>A0A2K2D868</accession>
<dbReference type="OrthoDB" id="683646at2759"/>
<proteinExistence type="predicted"/>
<dbReference type="EnsemblPlants" id="PNT70481">
    <property type="protein sequence ID" value="PNT70481"/>
    <property type="gene ID" value="BRADI_2g12745v3"/>
</dbReference>
<evidence type="ECO:0000313" key="1">
    <source>
        <dbReference type="EMBL" id="PNT70481.1"/>
    </source>
</evidence>
<dbReference type="InParanoid" id="A0A2K2D868"/>
<reference evidence="2" key="3">
    <citation type="submission" date="2018-08" db="UniProtKB">
        <authorList>
            <consortium name="EnsemblPlants"/>
        </authorList>
    </citation>
    <scope>IDENTIFICATION</scope>
    <source>
        <strain evidence="2">cv. Bd21</strain>
    </source>
</reference>
<evidence type="ECO:0000313" key="2">
    <source>
        <dbReference type="EnsemblPlants" id="PNT70481"/>
    </source>
</evidence>
<sequence length="122" mass="14299">NPTCRLCRLHPETASHIFTQCSFATRFWIRPSRLCQLRLVASSSPNATNLFSWWRREVRHSSGVGRLKINTLIVLVCWFIWLERNRCVFNDMQRSEQQLCYLAIDELADWKLAGFKGAALIR</sequence>